<evidence type="ECO:0000313" key="2">
    <source>
        <dbReference type="Proteomes" id="UP001501005"/>
    </source>
</evidence>
<gene>
    <name evidence="1" type="ORF">GCM10009549_31410</name>
</gene>
<keyword evidence="2" id="KW-1185">Reference proteome</keyword>
<protein>
    <recommendedName>
        <fullName evidence="3">Transposase</fullName>
    </recommendedName>
</protein>
<evidence type="ECO:0000313" key="1">
    <source>
        <dbReference type="EMBL" id="GAA0915717.1"/>
    </source>
</evidence>
<comment type="caution">
    <text evidence="1">The sequence shown here is derived from an EMBL/GenBank/DDBJ whole genome shotgun (WGS) entry which is preliminary data.</text>
</comment>
<evidence type="ECO:0008006" key="3">
    <source>
        <dbReference type="Google" id="ProtNLM"/>
    </source>
</evidence>
<dbReference type="EMBL" id="BAAAHG010000023">
    <property type="protein sequence ID" value="GAA0915717.1"/>
    <property type="molecule type" value="Genomic_DNA"/>
</dbReference>
<reference evidence="1 2" key="1">
    <citation type="journal article" date="2019" name="Int. J. Syst. Evol. Microbiol.">
        <title>The Global Catalogue of Microorganisms (GCM) 10K type strain sequencing project: providing services to taxonomists for standard genome sequencing and annotation.</title>
        <authorList>
            <consortium name="The Broad Institute Genomics Platform"/>
            <consortium name="The Broad Institute Genome Sequencing Center for Infectious Disease"/>
            <person name="Wu L."/>
            <person name="Ma J."/>
        </authorList>
    </citation>
    <scope>NUCLEOTIDE SEQUENCE [LARGE SCALE GENOMIC DNA]</scope>
    <source>
        <strain evidence="1 2">JCM 10673</strain>
    </source>
</reference>
<organism evidence="1 2">
    <name type="scientific">Streptomyces thermoalcalitolerans</name>
    <dbReference type="NCBI Taxonomy" id="65605"/>
    <lineage>
        <taxon>Bacteria</taxon>
        <taxon>Bacillati</taxon>
        <taxon>Actinomycetota</taxon>
        <taxon>Actinomycetes</taxon>
        <taxon>Kitasatosporales</taxon>
        <taxon>Streptomycetaceae</taxon>
        <taxon>Streptomyces</taxon>
    </lineage>
</organism>
<sequence>MGIARLLTCGGPGFRALIDGIVLLAGDDRTGSKGRVPRG</sequence>
<dbReference type="Proteomes" id="UP001501005">
    <property type="component" value="Unassembled WGS sequence"/>
</dbReference>
<accession>A0ABN1NSB4</accession>
<name>A0ABN1NSB4_9ACTN</name>
<proteinExistence type="predicted"/>